<protein>
    <submittedName>
        <fullName evidence="7">C-type cytochrome</fullName>
    </submittedName>
</protein>
<proteinExistence type="predicted"/>
<dbReference type="PROSITE" id="PS51007">
    <property type="entry name" value="CYTC"/>
    <property type="match status" value="1"/>
</dbReference>
<dbReference type="PROSITE" id="PS51257">
    <property type="entry name" value="PROKAR_LIPOPROTEIN"/>
    <property type="match status" value="1"/>
</dbReference>
<evidence type="ECO:0000256" key="4">
    <source>
        <dbReference type="PROSITE-ProRule" id="PRU00433"/>
    </source>
</evidence>
<dbReference type="RefSeq" id="WP_379914366.1">
    <property type="nucleotide sequence ID" value="NZ_JBHUDD010000046.1"/>
</dbReference>
<keyword evidence="8" id="KW-1185">Reference proteome</keyword>
<gene>
    <name evidence="7" type="ORF">ACFTOW_07100</name>
</gene>
<evidence type="ECO:0000313" key="8">
    <source>
        <dbReference type="Proteomes" id="UP001597186"/>
    </source>
</evidence>
<dbReference type="InterPro" id="IPR036909">
    <property type="entry name" value="Cyt_c-like_dom_sf"/>
</dbReference>
<feature type="chain" id="PRO_5046833367" evidence="5">
    <location>
        <begin position="22"/>
        <end position="132"/>
    </location>
</feature>
<evidence type="ECO:0000256" key="2">
    <source>
        <dbReference type="ARBA" id="ARBA00022723"/>
    </source>
</evidence>
<organism evidence="7 8">
    <name type="scientific">Lacimonas salitolerans</name>
    <dbReference type="NCBI Taxonomy" id="1323750"/>
    <lineage>
        <taxon>Bacteria</taxon>
        <taxon>Pseudomonadati</taxon>
        <taxon>Pseudomonadota</taxon>
        <taxon>Alphaproteobacteria</taxon>
        <taxon>Rhodobacterales</taxon>
        <taxon>Paracoccaceae</taxon>
        <taxon>Lacimonas</taxon>
    </lineage>
</organism>
<evidence type="ECO:0000313" key="7">
    <source>
        <dbReference type="EMBL" id="MFD1509166.1"/>
    </source>
</evidence>
<keyword evidence="1 4" id="KW-0349">Heme</keyword>
<dbReference type="EMBL" id="JBHUDD010000046">
    <property type="protein sequence ID" value="MFD1509166.1"/>
    <property type="molecule type" value="Genomic_DNA"/>
</dbReference>
<feature type="signal peptide" evidence="5">
    <location>
        <begin position="1"/>
        <end position="21"/>
    </location>
</feature>
<reference evidence="8" key="1">
    <citation type="journal article" date="2019" name="Int. J. Syst. Evol. Microbiol.">
        <title>The Global Catalogue of Microorganisms (GCM) 10K type strain sequencing project: providing services to taxonomists for standard genome sequencing and annotation.</title>
        <authorList>
            <consortium name="The Broad Institute Genomics Platform"/>
            <consortium name="The Broad Institute Genome Sequencing Center for Infectious Disease"/>
            <person name="Wu L."/>
            <person name="Ma J."/>
        </authorList>
    </citation>
    <scope>NUCLEOTIDE SEQUENCE [LARGE SCALE GENOMIC DNA]</scope>
    <source>
        <strain evidence="8">CGMCC 1.12477</strain>
    </source>
</reference>
<dbReference type="Gene3D" id="1.10.760.10">
    <property type="entry name" value="Cytochrome c-like domain"/>
    <property type="match status" value="1"/>
</dbReference>
<feature type="domain" description="Cytochrome c" evidence="6">
    <location>
        <begin position="22"/>
        <end position="131"/>
    </location>
</feature>
<comment type="caution">
    <text evidence="7">The sequence shown here is derived from an EMBL/GenBank/DDBJ whole genome shotgun (WGS) entry which is preliminary data.</text>
</comment>
<keyword evidence="3 4" id="KW-0408">Iron</keyword>
<evidence type="ECO:0000259" key="6">
    <source>
        <dbReference type="PROSITE" id="PS51007"/>
    </source>
</evidence>
<dbReference type="SUPFAM" id="SSF46626">
    <property type="entry name" value="Cytochrome c"/>
    <property type="match status" value="1"/>
</dbReference>
<keyword evidence="2 4" id="KW-0479">Metal-binding</keyword>
<dbReference type="InterPro" id="IPR009056">
    <property type="entry name" value="Cyt_c-like_dom"/>
</dbReference>
<dbReference type="Proteomes" id="UP001597186">
    <property type="component" value="Unassembled WGS sequence"/>
</dbReference>
<evidence type="ECO:0000256" key="3">
    <source>
        <dbReference type="ARBA" id="ARBA00023004"/>
    </source>
</evidence>
<dbReference type="Pfam" id="PF00034">
    <property type="entry name" value="Cytochrom_C"/>
    <property type="match status" value="1"/>
</dbReference>
<keyword evidence="5" id="KW-0732">Signal</keyword>
<evidence type="ECO:0000256" key="5">
    <source>
        <dbReference type="SAM" id="SignalP"/>
    </source>
</evidence>
<name>A0ABW4EF66_9RHOB</name>
<accession>A0ABW4EF66</accession>
<evidence type="ECO:0000256" key="1">
    <source>
        <dbReference type="ARBA" id="ARBA00022617"/>
    </source>
</evidence>
<sequence length="132" mass="13772">MIRAGGALGALLILGACMADAPRPDPAAEVYDSLCAACHGPGGRGDGGLAGDLPVRPADLTQLAARNDGVFPSDAVIAQVHGYPDRYHTDIMPQFGPLFTGARVTVTTADGARMDTPRALLDLVRYVETLQR</sequence>